<dbReference type="CDD" id="cd00515">
    <property type="entry name" value="HAM1"/>
    <property type="match status" value="1"/>
</dbReference>
<reference evidence="12 13" key="1">
    <citation type="journal article" date="2015" name="Sci. Rep.">
        <title>A comparative genomics and reductive dehalogenase gene transcription study of two chloroethene-respiring bacteria, Dehalococcoides mccartyi strains MB and 11a.</title>
        <authorList>
            <person name="Low A."/>
            <person name="Shen Z."/>
            <person name="Cheng D."/>
            <person name="Rogers M.J."/>
            <person name="Lee P.K."/>
            <person name="He J."/>
        </authorList>
    </citation>
    <scope>NUCLEOTIDE SEQUENCE [LARGE SCALE GENOMIC DNA]</scope>
    <source>
        <strain evidence="12 13">MB</strain>
    </source>
</reference>
<keyword evidence="6 10" id="KW-0460">Magnesium</keyword>
<feature type="binding site" evidence="10">
    <location>
        <position position="176"/>
    </location>
    <ligand>
        <name>substrate</name>
    </ligand>
</feature>
<organism evidence="12 13">
    <name type="scientific">Dehalococcoides mccartyi</name>
    <dbReference type="NCBI Taxonomy" id="61435"/>
    <lineage>
        <taxon>Bacteria</taxon>
        <taxon>Bacillati</taxon>
        <taxon>Chloroflexota</taxon>
        <taxon>Dehalococcoidia</taxon>
        <taxon>Dehalococcoidales</taxon>
        <taxon>Dehalococcoidaceae</taxon>
        <taxon>Dehalococcoides</taxon>
    </lineage>
</organism>
<dbReference type="AlphaFoldDB" id="A0A0V8M001"/>
<protein>
    <recommendedName>
        <fullName evidence="10">dITP/XTP pyrophosphatase</fullName>
        <ecNumber evidence="10">3.6.1.66</ecNumber>
    </recommendedName>
    <alternativeName>
        <fullName evidence="10">Non-canonical purine NTP pyrophosphatase</fullName>
    </alternativeName>
    <alternativeName>
        <fullName evidence="10">Non-standard purine NTP pyrophosphatase</fullName>
    </alternativeName>
    <alternativeName>
        <fullName evidence="10">Nucleoside-triphosphate diphosphatase</fullName>
    </alternativeName>
    <alternativeName>
        <fullName evidence="10">Nucleoside-triphosphate pyrophosphatase</fullName>
        <shortName evidence="10">NTPase</shortName>
    </alternativeName>
</protein>
<keyword evidence="4 10" id="KW-0547">Nucleotide-binding</keyword>
<dbReference type="PANTHER" id="PTHR11067">
    <property type="entry name" value="INOSINE TRIPHOSPHATE PYROPHOSPHATASE/HAM1 PROTEIN"/>
    <property type="match status" value="1"/>
</dbReference>
<comment type="caution">
    <text evidence="12">The sequence shown here is derived from an EMBL/GenBank/DDBJ whole genome shotgun (WGS) entry which is preliminary data.</text>
</comment>
<evidence type="ECO:0000256" key="1">
    <source>
        <dbReference type="ARBA" id="ARBA00008023"/>
    </source>
</evidence>
<dbReference type="GO" id="GO:0009146">
    <property type="term" value="P:purine nucleoside triphosphate catabolic process"/>
    <property type="evidence" value="ECO:0007669"/>
    <property type="project" value="UniProtKB-UniRule"/>
</dbReference>
<evidence type="ECO:0000256" key="4">
    <source>
        <dbReference type="ARBA" id="ARBA00022741"/>
    </source>
</evidence>
<comment type="catalytic activity">
    <reaction evidence="9 10">
        <text>XTP + H2O = XMP + diphosphate + H(+)</text>
        <dbReference type="Rhea" id="RHEA:28610"/>
        <dbReference type="ChEBI" id="CHEBI:15377"/>
        <dbReference type="ChEBI" id="CHEBI:15378"/>
        <dbReference type="ChEBI" id="CHEBI:33019"/>
        <dbReference type="ChEBI" id="CHEBI:57464"/>
        <dbReference type="ChEBI" id="CHEBI:61314"/>
        <dbReference type="EC" id="3.6.1.66"/>
    </reaction>
</comment>
<comment type="function">
    <text evidence="10">Pyrophosphatase that catalyzes the hydrolysis of nucleoside triphosphates to their monophosphate derivatives, with a high preference for the non-canonical purine nucleotides XTP (xanthosine triphosphate), dITP (deoxyinosine triphosphate) and ITP. Seems to function as a house-cleaning enzyme that removes non-canonical purine nucleotides from the nucleotide pool, thus preventing their incorporation into DNA/RNA and avoiding chromosomal lesions.</text>
</comment>
<dbReference type="InterPro" id="IPR029001">
    <property type="entry name" value="ITPase-like_fam"/>
</dbReference>
<gene>
    <name evidence="12" type="ORF">DA01_06640</name>
</gene>
<comment type="caution">
    <text evidence="10">Lacks conserved residue(s) required for the propagation of feature annotation.</text>
</comment>
<dbReference type="GO" id="GO:0017111">
    <property type="term" value="F:ribonucleoside triphosphate phosphatase activity"/>
    <property type="evidence" value="ECO:0007669"/>
    <property type="project" value="InterPro"/>
</dbReference>
<comment type="cofactor">
    <cofactor evidence="10">
        <name>Mg(2+)</name>
        <dbReference type="ChEBI" id="CHEBI:18420"/>
    </cofactor>
    <text evidence="10">Binds 1 Mg(2+) ion per subunit.</text>
</comment>
<evidence type="ECO:0000256" key="6">
    <source>
        <dbReference type="ARBA" id="ARBA00022842"/>
    </source>
</evidence>
<feature type="binding site" evidence="10">
    <location>
        <begin position="8"/>
        <end position="13"/>
    </location>
    <ligand>
        <name>substrate</name>
    </ligand>
</feature>
<evidence type="ECO:0000313" key="12">
    <source>
        <dbReference type="EMBL" id="KSV17102.1"/>
    </source>
</evidence>
<dbReference type="GO" id="GO:0009117">
    <property type="term" value="P:nucleotide metabolic process"/>
    <property type="evidence" value="ECO:0007669"/>
    <property type="project" value="UniProtKB-KW"/>
</dbReference>
<evidence type="ECO:0000313" key="13">
    <source>
        <dbReference type="Proteomes" id="UP000053577"/>
    </source>
</evidence>
<dbReference type="PATRIC" id="fig|61435.5.peg.1307"/>
<dbReference type="Gene3D" id="3.90.950.10">
    <property type="match status" value="1"/>
</dbReference>
<dbReference type="FunFam" id="3.90.950.10:FF:000001">
    <property type="entry name" value="dITP/XTP pyrophosphatase"/>
    <property type="match status" value="1"/>
</dbReference>
<dbReference type="Proteomes" id="UP000053577">
    <property type="component" value="Unassembled WGS sequence"/>
</dbReference>
<comment type="similarity">
    <text evidence="1 10 11">Belongs to the HAM1 NTPase family.</text>
</comment>
<feature type="binding site" evidence="10">
    <location>
        <position position="70"/>
    </location>
    <ligand>
        <name>Mg(2+)</name>
        <dbReference type="ChEBI" id="CHEBI:18420"/>
    </ligand>
</feature>
<keyword evidence="3 10" id="KW-0479">Metal-binding</keyword>
<dbReference type="HAMAP" id="MF_01405">
    <property type="entry name" value="Non_canon_purine_NTPase"/>
    <property type="match status" value="1"/>
</dbReference>
<dbReference type="EMBL" id="JGYD01000025">
    <property type="protein sequence ID" value="KSV17102.1"/>
    <property type="molecule type" value="Genomic_DNA"/>
</dbReference>
<dbReference type="GO" id="GO:0035870">
    <property type="term" value="F:dITP diphosphatase activity"/>
    <property type="evidence" value="ECO:0007669"/>
    <property type="project" value="UniProtKB-UniRule"/>
</dbReference>
<dbReference type="GO" id="GO:0036220">
    <property type="term" value="F:ITP diphosphatase activity"/>
    <property type="evidence" value="ECO:0007669"/>
    <property type="project" value="UniProtKB-UniRule"/>
</dbReference>
<evidence type="ECO:0000256" key="8">
    <source>
        <dbReference type="ARBA" id="ARBA00051875"/>
    </source>
</evidence>
<dbReference type="PANTHER" id="PTHR11067:SF9">
    <property type="entry name" value="INOSINE TRIPHOSPHATE PYROPHOSPHATASE"/>
    <property type="match status" value="1"/>
</dbReference>
<feature type="binding site" evidence="10">
    <location>
        <position position="71"/>
    </location>
    <ligand>
        <name>substrate</name>
    </ligand>
</feature>
<dbReference type="NCBIfam" id="TIGR00042">
    <property type="entry name" value="RdgB/HAM1 family non-canonical purine NTP pyrophosphatase"/>
    <property type="match status" value="1"/>
</dbReference>
<dbReference type="GO" id="GO:0000166">
    <property type="term" value="F:nucleotide binding"/>
    <property type="evidence" value="ECO:0007669"/>
    <property type="project" value="UniProtKB-KW"/>
</dbReference>
<accession>A0A0V8M001</accession>
<evidence type="ECO:0000256" key="10">
    <source>
        <dbReference type="HAMAP-Rule" id="MF_01405"/>
    </source>
</evidence>
<feature type="active site" description="Proton acceptor" evidence="10">
    <location>
        <position position="70"/>
    </location>
</feature>
<name>A0A0V8M001_9CHLR</name>
<dbReference type="OrthoDB" id="9807456at2"/>
<dbReference type="EC" id="3.6.1.66" evidence="10"/>
<evidence type="ECO:0000256" key="7">
    <source>
        <dbReference type="ARBA" id="ARBA00023080"/>
    </source>
</evidence>
<dbReference type="SUPFAM" id="SSF52972">
    <property type="entry name" value="ITPase-like"/>
    <property type="match status" value="1"/>
</dbReference>
<sequence>MPKLLLASNNRGKLREYASLLSGSGFELVTPADMGIDITVAETGTTFEENARLKAAALAEASGLLTLADDSGLAVDALGGEPGVYSARYAGENATDTDRNAYLLSKMHTIPAEKRTARFCCVIAIAQPGHIIATFEGTCEGFIGTEPRGTNGFGYDPVFYLPEYGKTMAELPSEIKNSISHRSIAAQKASRFLAQMATN</sequence>
<comment type="catalytic activity">
    <reaction evidence="8 10">
        <text>dITP + H2O = dIMP + diphosphate + H(+)</text>
        <dbReference type="Rhea" id="RHEA:28342"/>
        <dbReference type="ChEBI" id="CHEBI:15377"/>
        <dbReference type="ChEBI" id="CHEBI:15378"/>
        <dbReference type="ChEBI" id="CHEBI:33019"/>
        <dbReference type="ChEBI" id="CHEBI:61194"/>
        <dbReference type="ChEBI" id="CHEBI:61382"/>
        <dbReference type="EC" id="3.6.1.66"/>
    </reaction>
</comment>
<feature type="binding site" evidence="10">
    <location>
        <begin position="153"/>
        <end position="156"/>
    </location>
    <ligand>
        <name>substrate</name>
    </ligand>
</feature>
<dbReference type="InterPro" id="IPR020922">
    <property type="entry name" value="dITP/XTP_pyrophosphatase"/>
</dbReference>
<dbReference type="InterPro" id="IPR002637">
    <property type="entry name" value="RdgB/HAM1"/>
</dbReference>
<comment type="subunit">
    <text evidence="2 10">Homodimer.</text>
</comment>
<dbReference type="GO" id="GO:0036222">
    <property type="term" value="F:XTP diphosphatase activity"/>
    <property type="evidence" value="ECO:0007669"/>
    <property type="project" value="UniProtKB-UniRule"/>
</dbReference>
<dbReference type="Pfam" id="PF01725">
    <property type="entry name" value="Ham1p_like"/>
    <property type="match status" value="1"/>
</dbReference>
<comment type="catalytic activity">
    <reaction evidence="10">
        <text>ITP + H2O = IMP + diphosphate + H(+)</text>
        <dbReference type="Rhea" id="RHEA:29399"/>
        <dbReference type="ChEBI" id="CHEBI:15377"/>
        <dbReference type="ChEBI" id="CHEBI:15378"/>
        <dbReference type="ChEBI" id="CHEBI:33019"/>
        <dbReference type="ChEBI" id="CHEBI:58053"/>
        <dbReference type="ChEBI" id="CHEBI:61402"/>
        <dbReference type="EC" id="3.6.1.66"/>
    </reaction>
</comment>
<evidence type="ECO:0000256" key="2">
    <source>
        <dbReference type="ARBA" id="ARBA00011738"/>
    </source>
</evidence>
<evidence type="ECO:0000256" key="5">
    <source>
        <dbReference type="ARBA" id="ARBA00022801"/>
    </source>
</evidence>
<keyword evidence="7 10" id="KW-0546">Nucleotide metabolism</keyword>
<keyword evidence="5 10" id="KW-0378">Hydrolase</keyword>
<dbReference type="GO" id="GO:0046872">
    <property type="term" value="F:metal ion binding"/>
    <property type="evidence" value="ECO:0007669"/>
    <property type="project" value="UniProtKB-KW"/>
</dbReference>
<dbReference type="NCBIfam" id="NF011397">
    <property type="entry name" value="PRK14822.1"/>
    <property type="match status" value="1"/>
</dbReference>
<dbReference type="RefSeq" id="WP_058292582.1">
    <property type="nucleotide sequence ID" value="NZ_CP179927.2"/>
</dbReference>
<feature type="binding site" evidence="10">
    <location>
        <begin position="181"/>
        <end position="182"/>
    </location>
    <ligand>
        <name>substrate</name>
    </ligand>
</feature>
<evidence type="ECO:0000256" key="11">
    <source>
        <dbReference type="RuleBase" id="RU003781"/>
    </source>
</evidence>
<dbReference type="GO" id="GO:0005829">
    <property type="term" value="C:cytosol"/>
    <property type="evidence" value="ECO:0007669"/>
    <property type="project" value="TreeGrafter"/>
</dbReference>
<proteinExistence type="inferred from homology"/>
<evidence type="ECO:0000256" key="3">
    <source>
        <dbReference type="ARBA" id="ARBA00022723"/>
    </source>
</evidence>
<evidence type="ECO:0000256" key="9">
    <source>
        <dbReference type="ARBA" id="ARBA00052017"/>
    </source>
</evidence>